<organism evidence="1 2">
    <name type="scientific">Amnibacterium kyonggiense</name>
    <dbReference type="NCBI Taxonomy" id="595671"/>
    <lineage>
        <taxon>Bacteria</taxon>
        <taxon>Bacillati</taxon>
        <taxon>Actinomycetota</taxon>
        <taxon>Actinomycetes</taxon>
        <taxon>Micrococcales</taxon>
        <taxon>Microbacteriaceae</taxon>
        <taxon>Amnibacterium</taxon>
    </lineage>
</organism>
<dbReference type="Proteomes" id="UP000295344">
    <property type="component" value="Unassembled WGS sequence"/>
</dbReference>
<comment type="caution">
    <text evidence="1">The sequence shown here is derived from an EMBL/GenBank/DDBJ whole genome shotgun (WGS) entry which is preliminary data.</text>
</comment>
<reference evidence="1 2" key="1">
    <citation type="submission" date="2019-03" db="EMBL/GenBank/DDBJ databases">
        <title>Genomic Encyclopedia of Archaeal and Bacterial Type Strains, Phase II (KMG-II): from individual species to whole genera.</title>
        <authorList>
            <person name="Goeker M."/>
        </authorList>
    </citation>
    <scope>NUCLEOTIDE SEQUENCE [LARGE SCALE GENOMIC DNA]</scope>
    <source>
        <strain evidence="1 2">DSM 24782</strain>
    </source>
</reference>
<sequence>MATDRAVIIALAQEVLRRNHGLAPLRRFVEAGLSGTDMGRLRHLGVVRRPRIGWYLDPSAPSGAERAVRTGGLLGCFAAAESYGLFIPEGLDGRLHVSVLPDVTRLRRSDDATRHVHAGEDRAVRLHWERRLQPARGWRVSPVDALLQMAHCTTTRWLTAAIDSARNQAAGPPVLPSEGTVLLRSALPANRTAAVDRSDPLAEAVGETFLRLETQDRRLPWRSQAWLTQLYRTDGLVDEWLPVESDGIKHHSGRAVIKDRERDAVIAYFGTPPLRFTHHAAVHDTAYVGDVIEQVWRRGR</sequence>
<evidence type="ECO:0000313" key="1">
    <source>
        <dbReference type="EMBL" id="TDS79956.1"/>
    </source>
</evidence>
<keyword evidence="2" id="KW-1185">Reference proteome</keyword>
<dbReference type="EMBL" id="SOAM01000001">
    <property type="protein sequence ID" value="TDS79956.1"/>
    <property type="molecule type" value="Genomic_DNA"/>
</dbReference>
<dbReference type="OrthoDB" id="2594539at2"/>
<dbReference type="RefSeq" id="WP_133764538.1">
    <property type="nucleotide sequence ID" value="NZ_BAAARP010000001.1"/>
</dbReference>
<evidence type="ECO:0000313" key="2">
    <source>
        <dbReference type="Proteomes" id="UP000295344"/>
    </source>
</evidence>
<name>A0A4R7FQI0_9MICO</name>
<accession>A0A4R7FQI0</accession>
<proteinExistence type="predicted"/>
<protein>
    <submittedName>
        <fullName evidence="1">Uncharacterized protein</fullName>
    </submittedName>
</protein>
<gene>
    <name evidence="1" type="ORF">CLV52_0502</name>
</gene>
<dbReference type="AlphaFoldDB" id="A0A4R7FQI0"/>